<dbReference type="SUPFAM" id="SSF48452">
    <property type="entry name" value="TPR-like"/>
    <property type="match status" value="1"/>
</dbReference>
<protein>
    <recommendedName>
        <fullName evidence="9">Trafficking protein particle complex subunit 11 domain-containing protein</fullName>
    </recommendedName>
</protein>
<feature type="domain" description="Trs120/TRAPPC9 first Ig-like" evidence="6">
    <location>
        <begin position="637"/>
        <end position="721"/>
    </location>
</feature>
<reference evidence="7 8" key="1">
    <citation type="journal article" date="2023" name="BMC Biol.">
        <title>The compact genome of the sponge Oopsacas minuta (Hexactinellida) is lacking key metazoan core genes.</title>
        <authorList>
            <person name="Santini S."/>
            <person name="Schenkelaars Q."/>
            <person name="Jourda C."/>
            <person name="Duchesne M."/>
            <person name="Belahbib H."/>
            <person name="Rocher C."/>
            <person name="Selva M."/>
            <person name="Riesgo A."/>
            <person name="Vervoort M."/>
            <person name="Leys S.P."/>
            <person name="Kodjabachian L."/>
            <person name="Le Bivic A."/>
            <person name="Borchiellini C."/>
            <person name="Claverie J.M."/>
            <person name="Renard E."/>
        </authorList>
    </citation>
    <scope>NUCLEOTIDE SEQUENCE [LARGE SCALE GENOMIC DNA]</scope>
    <source>
        <strain evidence="7">SPO-2</strain>
    </source>
</reference>
<dbReference type="InterPro" id="IPR011990">
    <property type="entry name" value="TPR-like_helical_dom_sf"/>
</dbReference>
<dbReference type="Pfam" id="PF08626">
    <property type="entry name" value="TRAPPC9-Trs120"/>
    <property type="match status" value="1"/>
</dbReference>
<dbReference type="PANTHER" id="PTHR21512:SF5">
    <property type="entry name" value="TRAFFICKING PROTEIN PARTICLE COMPLEX SUBUNIT 9"/>
    <property type="match status" value="1"/>
</dbReference>
<feature type="domain" description="Trs120/TRAPPC9 N-terminal" evidence="4">
    <location>
        <begin position="19"/>
        <end position="309"/>
    </location>
</feature>
<dbReference type="InterPro" id="IPR013935">
    <property type="entry name" value="Trs120_TRAPPC9"/>
</dbReference>
<dbReference type="Proteomes" id="UP001165289">
    <property type="component" value="Unassembled WGS sequence"/>
</dbReference>
<feature type="domain" description="Trs120/TRAPPC9 TPR region" evidence="5">
    <location>
        <begin position="452"/>
        <end position="585"/>
    </location>
</feature>
<dbReference type="PANTHER" id="PTHR21512">
    <property type="entry name" value="TRAFFICKING PROTEIN PARTICLE COMPLEX SUBUNIT 9"/>
    <property type="match status" value="1"/>
</dbReference>
<evidence type="ECO:0000256" key="3">
    <source>
        <dbReference type="ARBA" id="ARBA00023034"/>
    </source>
</evidence>
<dbReference type="InterPro" id="IPR058565">
    <property type="entry name" value="Ig_TRAPPC9_Trs120_1st"/>
</dbReference>
<evidence type="ECO:0000256" key="1">
    <source>
        <dbReference type="ARBA" id="ARBA00004555"/>
    </source>
</evidence>
<dbReference type="Gene3D" id="1.25.40.10">
    <property type="entry name" value="Tetratricopeptide repeat domain"/>
    <property type="match status" value="1"/>
</dbReference>
<evidence type="ECO:0000313" key="7">
    <source>
        <dbReference type="EMBL" id="KAI6645975.1"/>
    </source>
</evidence>
<dbReference type="Pfam" id="PF26251">
    <property type="entry name" value="TPR_TRAPPC9-Trs120"/>
    <property type="match status" value="1"/>
</dbReference>
<name>A0AAV7JB68_9METZ</name>
<gene>
    <name evidence="7" type="ORF">LOD99_13230</name>
</gene>
<dbReference type="EMBL" id="JAKMXF010000365">
    <property type="protein sequence ID" value="KAI6645975.1"/>
    <property type="molecule type" value="Genomic_DNA"/>
</dbReference>
<sequence>MSGSLLDVKSHIKDLGHLQVFVYPISDISGELYHRIYNFLRDNSSLLILPTKGLSSNPGLLGPVRALFNFERNLAPWAYSVKYNKFMSHKQLSGLVGVAQCSELSQVQSIHETVYSISNCYKGAICHSMCLVFCTTEMELYSPTTHTSTPDFLDTGPSFKQNLEEAFSRLNSSGIEYVLINISDMARDDSLDDFINYNKLEEVLSCFTLVLNSILESRRQSQIKLLQTENFDSINKLKSPFEEADTEIKDKKILVKRYKARVFKHIADLTLQCGHYEEALHYYTTAAEQLRAAQDWIWLGATCEGLAATAYIRDLKDLKTTTLIAPASDVTAPFSGSLFNLRDSVEMLAVDDMERMTDDMSDTTSIGDKSSFGVEAINNALMPDLSKPIELKRDAIGSNFTESITYYHKAGISGSIPQMEALLKLARYLLEQKRKIDAHTQLRKIMDVHCSLDGVLKMELLSGIAEVYREMGFYRQAGLYYKWAVTCSGKETTLEYANKAYKMLELALPGYNLDMRNGSIQTTNKERGWPLLQSQILYLMFNICRRTKKESLTFRYLHMLLNTYSPYMHTDQVKNLFNRYKKRIEIIKKENLQHSYKYQLSLIPRVCCFRPSPLLPHLLPKFNLEVKSAADKISSKNSSSTHVFWIQHHTCPTNVTVSNFLPIDLNIANMRLITTGPECELSKTGVYLPPFCDSHSFDLPCKPIQEGCLKILGLSLHISLCPIIIF</sequence>
<evidence type="ECO:0000259" key="4">
    <source>
        <dbReference type="Pfam" id="PF08626"/>
    </source>
</evidence>
<evidence type="ECO:0000259" key="6">
    <source>
        <dbReference type="Pfam" id="PF26254"/>
    </source>
</evidence>
<dbReference type="AlphaFoldDB" id="A0AAV7JB68"/>
<keyword evidence="3" id="KW-0333">Golgi apparatus</keyword>
<keyword evidence="8" id="KW-1185">Reference proteome</keyword>
<proteinExistence type="inferred from homology"/>
<evidence type="ECO:0000256" key="2">
    <source>
        <dbReference type="ARBA" id="ARBA00008459"/>
    </source>
</evidence>
<dbReference type="GO" id="GO:0005802">
    <property type="term" value="C:trans-Golgi network"/>
    <property type="evidence" value="ECO:0007669"/>
    <property type="project" value="TreeGrafter"/>
</dbReference>
<accession>A0AAV7JB68</accession>
<evidence type="ECO:0000313" key="8">
    <source>
        <dbReference type="Proteomes" id="UP001165289"/>
    </source>
</evidence>
<evidence type="ECO:0008006" key="9">
    <source>
        <dbReference type="Google" id="ProtNLM"/>
    </source>
</evidence>
<comment type="caution">
    <text evidence="7">The sequence shown here is derived from an EMBL/GenBank/DDBJ whole genome shotgun (WGS) entry which is preliminary data.</text>
</comment>
<dbReference type="InterPro" id="IPR058563">
    <property type="entry name" value="Trs120_TRAPPC9_N"/>
</dbReference>
<organism evidence="7 8">
    <name type="scientific">Oopsacas minuta</name>
    <dbReference type="NCBI Taxonomy" id="111878"/>
    <lineage>
        <taxon>Eukaryota</taxon>
        <taxon>Metazoa</taxon>
        <taxon>Porifera</taxon>
        <taxon>Hexactinellida</taxon>
        <taxon>Hexasterophora</taxon>
        <taxon>Lyssacinosida</taxon>
        <taxon>Leucopsacidae</taxon>
        <taxon>Oopsacas</taxon>
    </lineage>
</organism>
<comment type="subcellular location">
    <subcellularLocation>
        <location evidence="1">Golgi apparatus</location>
    </subcellularLocation>
</comment>
<dbReference type="InterPro" id="IPR058564">
    <property type="entry name" value="TPR_TRAPPC9_Trs120"/>
</dbReference>
<evidence type="ECO:0000259" key="5">
    <source>
        <dbReference type="Pfam" id="PF26251"/>
    </source>
</evidence>
<dbReference type="Pfam" id="PF26254">
    <property type="entry name" value="Ig_TRAPPC9-Trs120_1st"/>
    <property type="match status" value="1"/>
</dbReference>
<comment type="similarity">
    <text evidence="2">Belongs to the NIBP family.</text>
</comment>